<dbReference type="AlphaFoldDB" id="A0A6C0BJS8"/>
<sequence>MDNVTVENMPAIGTALMVAVFVYAWIADTAERKEAFTSKQKPPVVIESFFSPNKIPQTYRPYA</sequence>
<reference evidence="2" key="1">
    <citation type="journal article" date="2020" name="Nature">
        <title>Giant virus diversity and host interactions through global metagenomics.</title>
        <authorList>
            <person name="Schulz F."/>
            <person name="Roux S."/>
            <person name="Paez-Espino D."/>
            <person name="Jungbluth S."/>
            <person name="Walsh D.A."/>
            <person name="Denef V.J."/>
            <person name="McMahon K.D."/>
            <person name="Konstantinidis K.T."/>
            <person name="Eloe-Fadrosh E.A."/>
            <person name="Kyrpides N.C."/>
            <person name="Woyke T."/>
        </authorList>
    </citation>
    <scope>NUCLEOTIDE SEQUENCE</scope>
    <source>
        <strain evidence="2">GVMAG-M-3300013006-15</strain>
    </source>
</reference>
<protein>
    <submittedName>
        <fullName evidence="2">Uncharacterized protein</fullName>
    </submittedName>
</protein>
<keyword evidence="1" id="KW-0812">Transmembrane</keyword>
<organism evidence="2">
    <name type="scientific">viral metagenome</name>
    <dbReference type="NCBI Taxonomy" id="1070528"/>
    <lineage>
        <taxon>unclassified sequences</taxon>
        <taxon>metagenomes</taxon>
        <taxon>organismal metagenomes</taxon>
    </lineage>
</organism>
<accession>A0A6C0BJS8</accession>
<name>A0A6C0BJS8_9ZZZZ</name>
<keyword evidence="1" id="KW-0472">Membrane</keyword>
<evidence type="ECO:0000256" key="1">
    <source>
        <dbReference type="SAM" id="Phobius"/>
    </source>
</evidence>
<feature type="transmembrane region" description="Helical" evidence="1">
    <location>
        <begin position="12"/>
        <end position="30"/>
    </location>
</feature>
<proteinExistence type="predicted"/>
<dbReference type="EMBL" id="MN739162">
    <property type="protein sequence ID" value="QHS91668.1"/>
    <property type="molecule type" value="Genomic_DNA"/>
</dbReference>
<keyword evidence="1" id="KW-1133">Transmembrane helix</keyword>
<evidence type="ECO:0000313" key="2">
    <source>
        <dbReference type="EMBL" id="QHS91668.1"/>
    </source>
</evidence>